<gene>
    <name evidence="2" type="ORF">SAMN05421877_10782</name>
</gene>
<feature type="transmembrane region" description="Helical" evidence="1">
    <location>
        <begin position="35"/>
        <end position="58"/>
    </location>
</feature>
<keyword evidence="1" id="KW-0812">Transmembrane</keyword>
<proteinExistence type="predicted"/>
<evidence type="ECO:0000313" key="3">
    <source>
        <dbReference type="Proteomes" id="UP000236731"/>
    </source>
</evidence>
<evidence type="ECO:0000256" key="1">
    <source>
        <dbReference type="SAM" id="Phobius"/>
    </source>
</evidence>
<keyword evidence="1" id="KW-1133">Transmembrane helix</keyword>
<dbReference type="EMBL" id="FNUT01000007">
    <property type="protein sequence ID" value="SEG37503.1"/>
    <property type="molecule type" value="Genomic_DNA"/>
</dbReference>
<dbReference type="AlphaFoldDB" id="A0A1H5ZLS5"/>
<keyword evidence="3" id="KW-1185">Reference proteome</keyword>
<keyword evidence="1" id="KW-0472">Membrane</keyword>
<reference evidence="3" key="1">
    <citation type="submission" date="2016-10" db="EMBL/GenBank/DDBJ databases">
        <authorList>
            <person name="Varghese N."/>
            <person name="Submissions S."/>
        </authorList>
    </citation>
    <scope>NUCLEOTIDE SEQUENCE [LARGE SCALE GENOMIC DNA]</scope>
    <source>
        <strain evidence="3">DSM 22361</strain>
    </source>
</reference>
<accession>A0A1H5ZLS5</accession>
<sequence>MLLKYVLFGNISELKMKQARISGISIREVNLQRKFLYAIIFGGIVLTILMLFTIETFVKGDQDLMEIVFISAAVLSLTPAVLKLSHLNSLLKSK</sequence>
<name>A0A1H5ZLS5_9SPHI</name>
<dbReference type="Proteomes" id="UP000236731">
    <property type="component" value="Unassembled WGS sequence"/>
</dbReference>
<protein>
    <submittedName>
        <fullName evidence="2">Uncharacterized protein</fullName>
    </submittedName>
</protein>
<evidence type="ECO:0000313" key="2">
    <source>
        <dbReference type="EMBL" id="SEG37503.1"/>
    </source>
</evidence>
<feature type="transmembrane region" description="Helical" evidence="1">
    <location>
        <begin position="64"/>
        <end position="84"/>
    </location>
</feature>
<organism evidence="2 3">
    <name type="scientific">Sphingobacterium lactis</name>
    <dbReference type="NCBI Taxonomy" id="797291"/>
    <lineage>
        <taxon>Bacteria</taxon>
        <taxon>Pseudomonadati</taxon>
        <taxon>Bacteroidota</taxon>
        <taxon>Sphingobacteriia</taxon>
        <taxon>Sphingobacteriales</taxon>
        <taxon>Sphingobacteriaceae</taxon>
        <taxon>Sphingobacterium</taxon>
    </lineage>
</organism>